<gene>
    <name evidence="2" type="ORF">ST47_g6505</name>
</gene>
<accession>A0A163CBJ4</accession>
<evidence type="ECO:0000313" key="2">
    <source>
        <dbReference type="EMBL" id="KZM22344.1"/>
    </source>
</evidence>
<feature type="compositionally biased region" description="Polar residues" evidence="1">
    <location>
        <begin position="43"/>
        <end position="61"/>
    </location>
</feature>
<comment type="caution">
    <text evidence="2">The sequence shown here is derived from an EMBL/GenBank/DDBJ whole genome shotgun (WGS) entry which is preliminary data.</text>
</comment>
<organism evidence="2 3">
    <name type="scientific">Didymella rabiei</name>
    <name type="common">Chickpea ascochyta blight fungus</name>
    <name type="synonym">Mycosphaerella rabiei</name>
    <dbReference type="NCBI Taxonomy" id="5454"/>
    <lineage>
        <taxon>Eukaryota</taxon>
        <taxon>Fungi</taxon>
        <taxon>Dikarya</taxon>
        <taxon>Ascomycota</taxon>
        <taxon>Pezizomycotina</taxon>
        <taxon>Dothideomycetes</taxon>
        <taxon>Pleosporomycetidae</taxon>
        <taxon>Pleosporales</taxon>
        <taxon>Pleosporineae</taxon>
        <taxon>Didymellaceae</taxon>
        <taxon>Ascochyta</taxon>
    </lineage>
</organism>
<dbReference type="STRING" id="5454.A0A163CBJ4"/>
<dbReference type="InterPro" id="IPR021858">
    <property type="entry name" value="Fun_TF"/>
</dbReference>
<evidence type="ECO:0000256" key="1">
    <source>
        <dbReference type="SAM" id="MobiDB-lite"/>
    </source>
</evidence>
<sequence length="467" mass="52106">MAETLNTLRRQASLGIPHYGYISRAEDAPYYTEESACVYANQPLSASSTDNKTTPSPQDSPINEGAPVVMFINPGIESFDPFDTYPQTRLPRSHVQRLIQHFLSHITFQYYPLDLDIMSNPFVVSWWPLALADPALFHVSLQTASLDVELRAQKGFTNSEVLMADCVSLVRQKLDDPSAALQDATMDTVVTLAAIECGKGNMNVSAMHIDGVKRLVHLRGGINSVKCVSPLTARMVAWVSMVIMQSPQFPTQDDYGCGHGIAPISQWYEATNNIHSAAPTTLEIPIMDPEITDVLCRLHNLFDSSQYLLTSTDLHDLTLFVVHRLLLWSPRPQIDGFPFDLAGSGSVRHALVLYLLMIQGPTYFSHAHLQYATAIKLQAQLEHTWYTILHSYSSLAVWLLSVGMASSDGAAEAQWFTTQACTAVEALHLQAWDDVVIRLREIVWLDSRTAEPLLQRKWDEIFALPHT</sequence>
<reference evidence="2 3" key="1">
    <citation type="journal article" date="2016" name="Sci. Rep.">
        <title>Draft genome sequencing and secretome analysis of fungal phytopathogen Ascochyta rabiei provides insight into the necrotrophic effector repertoire.</title>
        <authorList>
            <person name="Verma S."/>
            <person name="Gazara R.K."/>
            <person name="Nizam S."/>
            <person name="Parween S."/>
            <person name="Chattopadhyay D."/>
            <person name="Verma P.K."/>
        </authorList>
    </citation>
    <scope>NUCLEOTIDE SEQUENCE [LARGE SCALE GENOMIC DNA]</scope>
    <source>
        <strain evidence="2 3">ArDII</strain>
    </source>
</reference>
<dbReference type="PANTHER" id="PTHR37540:SF5">
    <property type="entry name" value="TRANSCRIPTION FACTOR DOMAIN-CONTAINING PROTEIN"/>
    <property type="match status" value="1"/>
</dbReference>
<evidence type="ECO:0000313" key="3">
    <source>
        <dbReference type="Proteomes" id="UP000076837"/>
    </source>
</evidence>
<dbReference type="PANTHER" id="PTHR37540">
    <property type="entry name" value="TRANSCRIPTION FACTOR (ACR-2), PUTATIVE-RELATED-RELATED"/>
    <property type="match status" value="1"/>
</dbReference>
<feature type="region of interest" description="Disordered" evidence="1">
    <location>
        <begin position="43"/>
        <end position="64"/>
    </location>
</feature>
<dbReference type="AlphaFoldDB" id="A0A163CBJ4"/>
<protein>
    <submittedName>
        <fullName evidence="2">Sequence-specific DNA binding RNA polymerase II transcription factor</fullName>
    </submittedName>
</protein>
<keyword evidence="3" id="KW-1185">Reference proteome</keyword>
<dbReference type="Pfam" id="PF11951">
    <property type="entry name" value="Fungal_trans_2"/>
    <property type="match status" value="1"/>
</dbReference>
<dbReference type="Proteomes" id="UP000076837">
    <property type="component" value="Unassembled WGS sequence"/>
</dbReference>
<dbReference type="EMBL" id="JYNV01000218">
    <property type="protein sequence ID" value="KZM22344.1"/>
    <property type="molecule type" value="Genomic_DNA"/>
</dbReference>
<name>A0A163CBJ4_DIDRA</name>
<proteinExistence type="predicted"/>